<keyword evidence="3 5" id="KW-1133">Transmembrane helix</keyword>
<evidence type="ECO:0000313" key="8">
    <source>
        <dbReference type="Proteomes" id="UP001139410"/>
    </source>
</evidence>
<dbReference type="GO" id="GO:0016874">
    <property type="term" value="F:ligase activity"/>
    <property type="evidence" value="ECO:0007669"/>
    <property type="project" value="UniProtKB-KW"/>
</dbReference>
<dbReference type="GO" id="GO:0016020">
    <property type="term" value="C:membrane"/>
    <property type="evidence" value="ECO:0007669"/>
    <property type="project" value="UniProtKB-SubCell"/>
</dbReference>
<evidence type="ECO:0000256" key="1">
    <source>
        <dbReference type="ARBA" id="ARBA00004141"/>
    </source>
</evidence>
<dbReference type="EMBL" id="JAKFGM010000001">
    <property type="protein sequence ID" value="MCF2514336.1"/>
    <property type="molecule type" value="Genomic_DNA"/>
</dbReference>
<evidence type="ECO:0000256" key="3">
    <source>
        <dbReference type="ARBA" id="ARBA00022989"/>
    </source>
</evidence>
<reference evidence="7" key="1">
    <citation type="submission" date="2022-01" db="EMBL/GenBank/DDBJ databases">
        <authorList>
            <person name="Jo J.-H."/>
            <person name="Im W.-T."/>
        </authorList>
    </citation>
    <scope>NUCLEOTIDE SEQUENCE</scope>
    <source>
        <strain evidence="7">G124</strain>
    </source>
</reference>
<dbReference type="Pfam" id="PF04932">
    <property type="entry name" value="Wzy_C"/>
    <property type="match status" value="1"/>
</dbReference>
<dbReference type="PANTHER" id="PTHR37422">
    <property type="entry name" value="TEICHURONIC ACID BIOSYNTHESIS PROTEIN TUAE"/>
    <property type="match status" value="1"/>
</dbReference>
<proteinExistence type="predicted"/>
<dbReference type="AlphaFoldDB" id="A0A9X1QIY8"/>
<sequence>MIDRIRPVVTPAYLFLCLLLGGSSQGIWANVFLRLTAISIIAWALLEYRHSLQPRAIRRLLVLVGLALALAVIQLVPLPVSIWSSLPGREQFLEGFQLLGIPPGRLAPSLAPYDSIATVLALLPPLGMLAAMIGLRGYSTNWLAAALIAGTVGGVLLGILQVTSANPLTSPWYLYRQSNFGVATGFFANSNHMASLLLVSIPFIAALGASARERTKEMWRKSAMLALAGGGLIVVILGLILNGSLAGYGLGLPVVFASLLMLIGPRSRFVQIGLIATAIAGVIALGLLWTAPVSRGAITSVNSRQAILSNSIELVRDYGMVGSGLGTFEKVYRMTEDPASVDRYYINHAHNDYLELAIETGLPGIILMLLFLAWWGQAVWALRSPAADYFARAAAIGSAAILLHSMVDYPLRTAAMSAVLAMCLVLTVQSRRRAQSATDLRPARHLVVG</sequence>
<evidence type="ECO:0000256" key="2">
    <source>
        <dbReference type="ARBA" id="ARBA00022692"/>
    </source>
</evidence>
<keyword evidence="8" id="KW-1185">Reference proteome</keyword>
<comment type="caution">
    <text evidence="7">The sequence shown here is derived from an EMBL/GenBank/DDBJ whole genome shotgun (WGS) entry which is preliminary data.</text>
</comment>
<feature type="transmembrane region" description="Helical" evidence="5">
    <location>
        <begin position="272"/>
        <end position="291"/>
    </location>
</feature>
<accession>A0A9X1QIY8</accession>
<gene>
    <name evidence="7" type="ORF">LVY65_04550</name>
</gene>
<feature type="transmembrane region" description="Helical" evidence="5">
    <location>
        <begin position="31"/>
        <end position="48"/>
    </location>
</feature>
<dbReference type="RefSeq" id="WP_235066805.1">
    <property type="nucleotide sequence ID" value="NZ_JAKFGM010000001.1"/>
</dbReference>
<feature type="domain" description="O-antigen ligase-related" evidence="6">
    <location>
        <begin position="232"/>
        <end position="368"/>
    </location>
</feature>
<feature type="transmembrane region" description="Helical" evidence="5">
    <location>
        <begin position="361"/>
        <end position="382"/>
    </location>
</feature>
<evidence type="ECO:0000313" key="7">
    <source>
        <dbReference type="EMBL" id="MCF2514336.1"/>
    </source>
</evidence>
<feature type="transmembrane region" description="Helical" evidence="5">
    <location>
        <begin position="193"/>
        <end position="211"/>
    </location>
</feature>
<keyword evidence="7" id="KW-0436">Ligase</keyword>
<keyword evidence="4 5" id="KW-0472">Membrane</keyword>
<protein>
    <submittedName>
        <fullName evidence="7">O-antigen ligase family protein</fullName>
    </submittedName>
</protein>
<comment type="subcellular location">
    <subcellularLocation>
        <location evidence="1">Membrane</location>
        <topology evidence="1">Multi-pass membrane protein</topology>
    </subcellularLocation>
</comment>
<feature type="transmembrane region" description="Helical" evidence="5">
    <location>
        <begin position="223"/>
        <end position="241"/>
    </location>
</feature>
<feature type="transmembrane region" description="Helical" evidence="5">
    <location>
        <begin position="60"/>
        <end position="83"/>
    </location>
</feature>
<organism evidence="7 8">
    <name type="scientific">Sphingomonas cremea</name>
    <dbReference type="NCBI Taxonomy" id="2904799"/>
    <lineage>
        <taxon>Bacteria</taxon>
        <taxon>Pseudomonadati</taxon>
        <taxon>Pseudomonadota</taxon>
        <taxon>Alphaproteobacteria</taxon>
        <taxon>Sphingomonadales</taxon>
        <taxon>Sphingomonadaceae</taxon>
        <taxon>Sphingomonas</taxon>
    </lineage>
</organism>
<name>A0A9X1QIY8_9SPHN</name>
<feature type="transmembrane region" description="Helical" evidence="5">
    <location>
        <begin position="247"/>
        <end position="265"/>
    </location>
</feature>
<evidence type="ECO:0000256" key="4">
    <source>
        <dbReference type="ARBA" id="ARBA00023136"/>
    </source>
</evidence>
<feature type="transmembrane region" description="Helical" evidence="5">
    <location>
        <begin position="413"/>
        <end position="431"/>
    </location>
</feature>
<feature type="transmembrane region" description="Helical" evidence="5">
    <location>
        <begin position="115"/>
        <end position="135"/>
    </location>
</feature>
<dbReference type="InterPro" id="IPR051533">
    <property type="entry name" value="WaaL-like"/>
</dbReference>
<evidence type="ECO:0000256" key="5">
    <source>
        <dbReference type="SAM" id="Phobius"/>
    </source>
</evidence>
<keyword evidence="2 5" id="KW-0812">Transmembrane</keyword>
<feature type="transmembrane region" description="Helical" evidence="5">
    <location>
        <begin position="389"/>
        <end position="407"/>
    </location>
</feature>
<feature type="transmembrane region" description="Helical" evidence="5">
    <location>
        <begin position="142"/>
        <end position="162"/>
    </location>
</feature>
<dbReference type="InterPro" id="IPR007016">
    <property type="entry name" value="O-antigen_ligase-rel_domated"/>
</dbReference>
<feature type="transmembrane region" description="Helical" evidence="5">
    <location>
        <begin position="7"/>
        <end position="25"/>
    </location>
</feature>
<dbReference type="PANTHER" id="PTHR37422:SF13">
    <property type="entry name" value="LIPOPOLYSACCHARIDE BIOSYNTHESIS PROTEIN PA4999-RELATED"/>
    <property type="match status" value="1"/>
</dbReference>
<dbReference type="Proteomes" id="UP001139410">
    <property type="component" value="Unassembled WGS sequence"/>
</dbReference>
<evidence type="ECO:0000259" key="6">
    <source>
        <dbReference type="Pfam" id="PF04932"/>
    </source>
</evidence>